<dbReference type="Proteomes" id="UP000887579">
    <property type="component" value="Unplaced"/>
</dbReference>
<evidence type="ECO:0000313" key="1">
    <source>
        <dbReference type="Proteomes" id="UP000887579"/>
    </source>
</evidence>
<proteinExistence type="predicted"/>
<accession>A0AC34EZN1</accession>
<sequence>MATKDGYSSFKDDPNTEINSKKLNDLNIFDSKEHEKICLNLKNSSTLSLHISAYENSVADAENGQNSDKNGKNSKQNTSGKNSWKIFKNFALTSKLEFEEQFSLQQLIPIIFEKADLPTDNYEVQTVAVLNKQNEKYVTVNDQYLLQSYDKFQVYLVKKEQPHETVAIISAFENEQQKLPIDTSKVTTAKELSQLLSQQMDVKDGNILIQKFDEDFGENLDVNEEDKFDPTKTYNIKVQKILHFDVVVAPNLVADSSSRKFAFKSIGNDEAFKPSVKVEKEIVEPASTAMAPVSSLAVSEVPSPLLSNLEPGLKNSGNNEAIEQSAKTEKEILQPASTVAAPVSPSAVSEAQSPLLPDAEIEKLQVSIDEKSLVTSAEVTSAEEEDSESEVLEVADRDKNQTSFFEENEKMDEDYTQYFDETIKRANQDAVFQPSENMNLEEFVHKSIENTQNETFVNQSVDKSKTLMHSSFEQQPMQNLFSHNLEVEAMNEQVQNDSRSLSEKLKTTINGDLKQMIMNENLWKDPEALQTVIDFIFEKVIQNPEFVEFYSELCLNLYIAEQSTEESNGKTLFLAMIIQKFENIFKQGLTEFLKTITEIQKQVFEERNDLKAQLNEMIQKKRQQMFGIFNILYHNVETNRNGLMIEFFVELIKNIGPFAAKKKSEDSKIVDNYINDFTYRCQVKREATNEVNFMIAKLLKQKQKWIEKEETFEDAAMKDGCTSADIIALSGYQQDLFME</sequence>
<dbReference type="WBParaSite" id="ES5_v2.g10194.t1">
    <property type="protein sequence ID" value="ES5_v2.g10194.t1"/>
    <property type="gene ID" value="ES5_v2.g10194"/>
</dbReference>
<evidence type="ECO:0000313" key="2">
    <source>
        <dbReference type="WBParaSite" id="ES5_v2.g10194.t1"/>
    </source>
</evidence>
<name>A0AC34EZN1_9BILA</name>
<protein>
    <submittedName>
        <fullName evidence="2">MIF4G domain-containing protein</fullName>
    </submittedName>
</protein>
<organism evidence="1 2">
    <name type="scientific">Panagrolaimus sp. ES5</name>
    <dbReference type="NCBI Taxonomy" id="591445"/>
    <lineage>
        <taxon>Eukaryota</taxon>
        <taxon>Metazoa</taxon>
        <taxon>Ecdysozoa</taxon>
        <taxon>Nematoda</taxon>
        <taxon>Chromadorea</taxon>
        <taxon>Rhabditida</taxon>
        <taxon>Tylenchina</taxon>
        <taxon>Panagrolaimomorpha</taxon>
        <taxon>Panagrolaimoidea</taxon>
        <taxon>Panagrolaimidae</taxon>
        <taxon>Panagrolaimus</taxon>
    </lineage>
</organism>
<reference evidence="2" key="1">
    <citation type="submission" date="2022-11" db="UniProtKB">
        <authorList>
            <consortium name="WormBaseParasite"/>
        </authorList>
    </citation>
    <scope>IDENTIFICATION</scope>
</reference>